<dbReference type="EMBL" id="CATQJA010002172">
    <property type="protein sequence ID" value="CAJ0569870.1"/>
    <property type="molecule type" value="Genomic_DNA"/>
</dbReference>
<comment type="subunit">
    <text evidence="1">Collagen polypeptide chains are complexed within the cuticle by disulfide bonds and other types of covalent cross-links.</text>
</comment>
<keyword evidence="5" id="KW-1133">Transmembrane helix</keyword>
<keyword evidence="2" id="KW-0677">Repeat</keyword>
<dbReference type="InterPro" id="IPR008160">
    <property type="entry name" value="Collagen"/>
</dbReference>
<dbReference type="SMART" id="SM01088">
    <property type="entry name" value="Col_cuticle_N"/>
    <property type="match status" value="1"/>
</dbReference>
<keyword evidence="5" id="KW-0472">Membrane</keyword>
<organism evidence="7 8">
    <name type="scientific">Mesorhabditis spiculigera</name>
    <dbReference type="NCBI Taxonomy" id="96644"/>
    <lineage>
        <taxon>Eukaryota</taxon>
        <taxon>Metazoa</taxon>
        <taxon>Ecdysozoa</taxon>
        <taxon>Nematoda</taxon>
        <taxon>Chromadorea</taxon>
        <taxon>Rhabditida</taxon>
        <taxon>Rhabditina</taxon>
        <taxon>Rhabditomorpha</taxon>
        <taxon>Rhabditoidea</taxon>
        <taxon>Rhabditidae</taxon>
        <taxon>Mesorhabditinae</taxon>
        <taxon>Mesorhabditis</taxon>
    </lineage>
</organism>
<feature type="domain" description="Nematode cuticle collagen N-terminal" evidence="6">
    <location>
        <begin position="3"/>
        <end position="55"/>
    </location>
</feature>
<dbReference type="PANTHER" id="PTHR24637:SF421">
    <property type="entry name" value="CUTICLE COLLAGEN DPY-2"/>
    <property type="match status" value="1"/>
</dbReference>
<evidence type="ECO:0000256" key="4">
    <source>
        <dbReference type="SAM" id="MobiDB-lite"/>
    </source>
</evidence>
<dbReference type="AlphaFoldDB" id="A0AA36CIW3"/>
<protein>
    <recommendedName>
        <fullName evidence="6">Nematode cuticle collagen N-terminal domain-containing protein</fullName>
    </recommendedName>
</protein>
<gene>
    <name evidence="7" type="ORF">MSPICULIGERA_LOCUS8327</name>
</gene>
<sequence length="142" mass="15327">MSGFAWASSAGSALAILVCLFYVPHLMNQVDEIRSTVAVRMDKFRVSEQGVWAKLQASRVGRARVARQAYGNQQCQCDSFNRCPAGPPGEPGINGEHGTPGTPGPKGVPGLPGRDDHPHIPETVGFSRDFLGLWNVLREEAN</sequence>
<evidence type="ECO:0000256" key="2">
    <source>
        <dbReference type="ARBA" id="ARBA00022737"/>
    </source>
</evidence>
<feature type="region of interest" description="Disordered" evidence="4">
    <location>
        <begin position="84"/>
        <end position="112"/>
    </location>
</feature>
<dbReference type="Pfam" id="PF01484">
    <property type="entry name" value="Col_cuticle_N"/>
    <property type="match status" value="1"/>
</dbReference>
<evidence type="ECO:0000256" key="3">
    <source>
        <dbReference type="ARBA" id="ARBA00023157"/>
    </source>
</evidence>
<accession>A0AA36CIW3</accession>
<keyword evidence="5" id="KW-0812">Transmembrane</keyword>
<proteinExistence type="predicted"/>
<feature type="transmembrane region" description="Helical" evidence="5">
    <location>
        <begin position="6"/>
        <end position="24"/>
    </location>
</feature>
<dbReference type="PANTHER" id="PTHR24637">
    <property type="entry name" value="COLLAGEN"/>
    <property type="match status" value="1"/>
</dbReference>
<comment type="caution">
    <text evidence="7">The sequence shown here is derived from an EMBL/GenBank/DDBJ whole genome shotgun (WGS) entry which is preliminary data.</text>
</comment>
<keyword evidence="3" id="KW-1015">Disulfide bond</keyword>
<name>A0AA36CIW3_9BILA</name>
<keyword evidence="8" id="KW-1185">Reference proteome</keyword>
<evidence type="ECO:0000256" key="1">
    <source>
        <dbReference type="ARBA" id="ARBA00011518"/>
    </source>
</evidence>
<evidence type="ECO:0000313" key="7">
    <source>
        <dbReference type="EMBL" id="CAJ0569870.1"/>
    </source>
</evidence>
<evidence type="ECO:0000256" key="5">
    <source>
        <dbReference type="SAM" id="Phobius"/>
    </source>
</evidence>
<feature type="non-terminal residue" evidence="7">
    <location>
        <position position="1"/>
    </location>
</feature>
<dbReference type="Proteomes" id="UP001177023">
    <property type="component" value="Unassembled WGS sequence"/>
</dbReference>
<evidence type="ECO:0000259" key="6">
    <source>
        <dbReference type="SMART" id="SM01088"/>
    </source>
</evidence>
<reference evidence="7" key="1">
    <citation type="submission" date="2023-06" db="EMBL/GenBank/DDBJ databases">
        <authorList>
            <person name="Delattre M."/>
        </authorList>
    </citation>
    <scope>NUCLEOTIDE SEQUENCE</scope>
    <source>
        <strain evidence="7">AF72</strain>
    </source>
</reference>
<dbReference type="InterPro" id="IPR002486">
    <property type="entry name" value="Col_cuticle_N"/>
</dbReference>
<dbReference type="GO" id="GO:0042302">
    <property type="term" value="F:structural constituent of cuticle"/>
    <property type="evidence" value="ECO:0007669"/>
    <property type="project" value="InterPro"/>
</dbReference>
<evidence type="ECO:0000313" key="8">
    <source>
        <dbReference type="Proteomes" id="UP001177023"/>
    </source>
</evidence>
<dbReference type="Pfam" id="PF01391">
    <property type="entry name" value="Collagen"/>
    <property type="match status" value="1"/>
</dbReference>